<keyword evidence="2" id="KW-0830">Ubiquinone</keyword>
<dbReference type="GO" id="GO:0032259">
    <property type="term" value="P:methylation"/>
    <property type="evidence" value="ECO:0007669"/>
    <property type="project" value="UniProtKB-KW"/>
</dbReference>
<dbReference type="PANTHER" id="PTHR45036">
    <property type="entry name" value="METHYLTRANSFERASE LIKE 7B"/>
    <property type="match status" value="1"/>
</dbReference>
<dbReference type="Pfam" id="PF08241">
    <property type="entry name" value="Methyltransf_11"/>
    <property type="match status" value="1"/>
</dbReference>
<protein>
    <submittedName>
        <fullName evidence="2">Ubiquinone/menaquinone biosynthesis C-methylase UbiE</fullName>
    </submittedName>
</protein>
<dbReference type="InterPro" id="IPR052356">
    <property type="entry name" value="Thiol_S-MT"/>
</dbReference>
<feature type="domain" description="Methyltransferase type 11" evidence="1">
    <location>
        <begin position="48"/>
        <end position="141"/>
    </location>
</feature>
<dbReference type="InterPro" id="IPR013216">
    <property type="entry name" value="Methyltransf_11"/>
</dbReference>
<dbReference type="Gene3D" id="3.40.50.150">
    <property type="entry name" value="Vaccinia Virus protein VP39"/>
    <property type="match status" value="1"/>
</dbReference>
<accession>A0A1T4JKA2</accession>
<keyword evidence="2" id="KW-0489">Methyltransferase</keyword>
<dbReference type="STRING" id="142842.SAMN02745118_00087"/>
<keyword evidence="3" id="KW-1185">Reference proteome</keyword>
<dbReference type="InterPro" id="IPR029063">
    <property type="entry name" value="SAM-dependent_MTases_sf"/>
</dbReference>
<dbReference type="OrthoDB" id="9772751at2"/>
<proteinExistence type="predicted"/>
<evidence type="ECO:0000259" key="1">
    <source>
        <dbReference type="Pfam" id="PF08241"/>
    </source>
</evidence>
<dbReference type="EMBL" id="FUWM01000003">
    <property type="protein sequence ID" value="SJZ30584.1"/>
    <property type="molecule type" value="Genomic_DNA"/>
</dbReference>
<reference evidence="3" key="1">
    <citation type="submission" date="2017-02" db="EMBL/GenBank/DDBJ databases">
        <authorList>
            <person name="Varghese N."/>
            <person name="Submissions S."/>
        </authorList>
    </citation>
    <scope>NUCLEOTIDE SEQUENCE [LARGE SCALE GENOMIC DNA]</scope>
    <source>
        <strain evidence="3">ATCC BAA-73</strain>
    </source>
</reference>
<dbReference type="Proteomes" id="UP000190625">
    <property type="component" value="Unassembled WGS sequence"/>
</dbReference>
<gene>
    <name evidence="2" type="ORF">SAMN02745118_00087</name>
</gene>
<evidence type="ECO:0000313" key="3">
    <source>
        <dbReference type="Proteomes" id="UP000190625"/>
    </source>
</evidence>
<dbReference type="AlphaFoldDB" id="A0A1T4JKA2"/>
<evidence type="ECO:0000313" key="2">
    <source>
        <dbReference type="EMBL" id="SJZ30584.1"/>
    </source>
</evidence>
<dbReference type="PANTHER" id="PTHR45036:SF1">
    <property type="entry name" value="METHYLTRANSFERASE LIKE 7A"/>
    <property type="match status" value="1"/>
</dbReference>
<dbReference type="RefSeq" id="WP_078808627.1">
    <property type="nucleotide sequence ID" value="NZ_FUWM01000003.1"/>
</dbReference>
<keyword evidence="2" id="KW-0808">Transferase</keyword>
<organism evidence="2 3">
    <name type="scientific">Selenihalanaerobacter shriftii</name>
    <dbReference type="NCBI Taxonomy" id="142842"/>
    <lineage>
        <taxon>Bacteria</taxon>
        <taxon>Bacillati</taxon>
        <taxon>Bacillota</taxon>
        <taxon>Clostridia</taxon>
        <taxon>Halanaerobiales</taxon>
        <taxon>Halobacteroidaceae</taxon>
        <taxon>Selenihalanaerobacter</taxon>
    </lineage>
</organism>
<name>A0A1T4JKA2_9FIRM</name>
<dbReference type="GO" id="GO:0008757">
    <property type="term" value="F:S-adenosylmethionine-dependent methyltransferase activity"/>
    <property type="evidence" value="ECO:0007669"/>
    <property type="project" value="InterPro"/>
</dbReference>
<dbReference type="CDD" id="cd02440">
    <property type="entry name" value="AdoMet_MTases"/>
    <property type="match status" value="1"/>
</dbReference>
<sequence length="206" mass="23318">MSNTDTEKIKKRYNRVARVYDILEAPMEMLAQGSLRELVFNKTEGKLLEVGIGTGKNIEYYPERVEVVGIDFSEKMLEKARERADQTDVKVDLIEMDAQNMDFANDTFDTIVTTCVFCSVPDPIKGLKEIKRVCKPEGRVVMLEHVRSENLILGKFMDLINPIPVTLWGANINRRTVDNIKEAGLKIIEVEDVASSLVKLITAQPE</sequence>
<dbReference type="SUPFAM" id="SSF53335">
    <property type="entry name" value="S-adenosyl-L-methionine-dependent methyltransferases"/>
    <property type="match status" value="1"/>
</dbReference>